<comment type="caution">
    <text evidence="4">The sequence shown here is derived from an EMBL/GenBank/DDBJ whole genome shotgun (WGS) entry which is preliminary data.</text>
</comment>
<dbReference type="InterPro" id="IPR002433">
    <property type="entry name" value="Orn_de-COase"/>
</dbReference>
<dbReference type="InterPro" id="IPR029066">
    <property type="entry name" value="PLP-binding_barrel"/>
</dbReference>
<protein>
    <recommendedName>
        <fullName evidence="3">Orn/DAP/Arg decarboxylase 2 N-terminal domain-containing protein</fullName>
    </recommendedName>
</protein>
<organism evidence="4 5">
    <name type="scientific">Desmophyllum pertusum</name>
    <dbReference type="NCBI Taxonomy" id="174260"/>
    <lineage>
        <taxon>Eukaryota</taxon>
        <taxon>Metazoa</taxon>
        <taxon>Cnidaria</taxon>
        <taxon>Anthozoa</taxon>
        <taxon>Hexacorallia</taxon>
        <taxon>Scleractinia</taxon>
        <taxon>Caryophylliina</taxon>
        <taxon>Caryophylliidae</taxon>
        <taxon>Desmophyllum</taxon>
    </lineage>
</organism>
<comment type="cofactor">
    <cofactor evidence="1">
        <name>pyridoxal 5'-phosphate</name>
        <dbReference type="ChEBI" id="CHEBI:597326"/>
    </cofactor>
</comment>
<dbReference type="GO" id="GO:0009089">
    <property type="term" value="P:lysine biosynthetic process via diaminopimelate"/>
    <property type="evidence" value="ECO:0007669"/>
    <property type="project" value="TreeGrafter"/>
</dbReference>
<dbReference type="PRINTS" id="PR01179">
    <property type="entry name" value="ODADCRBXLASE"/>
</dbReference>
<dbReference type="GO" id="GO:0008836">
    <property type="term" value="F:diaminopimelate decarboxylase activity"/>
    <property type="evidence" value="ECO:0007669"/>
    <property type="project" value="TreeGrafter"/>
</dbReference>
<dbReference type="Gene3D" id="2.40.37.10">
    <property type="entry name" value="Lyase, Ornithine Decarboxylase, Chain A, domain 1"/>
    <property type="match status" value="1"/>
</dbReference>
<dbReference type="EMBL" id="MU827326">
    <property type="protein sequence ID" value="KAJ7356027.1"/>
    <property type="molecule type" value="Genomic_DNA"/>
</dbReference>
<feature type="domain" description="Orn/DAP/Arg decarboxylase 2 N-terminal" evidence="3">
    <location>
        <begin position="41"/>
        <end position="293"/>
    </location>
</feature>
<gene>
    <name evidence="4" type="ORF">OS493_027424</name>
</gene>
<dbReference type="Pfam" id="PF02784">
    <property type="entry name" value="Orn_Arg_deC_N"/>
    <property type="match status" value="1"/>
</dbReference>
<keyword evidence="5" id="KW-1185">Reference proteome</keyword>
<dbReference type="SUPFAM" id="SSF50621">
    <property type="entry name" value="Alanine racemase C-terminal domain-like"/>
    <property type="match status" value="1"/>
</dbReference>
<dbReference type="GO" id="GO:0006596">
    <property type="term" value="P:polyamine biosynthetic process"/>
    <property type="evidence" value="ECO:0007669"/>
    <property type="project" value="InterPro"/>
</dbReference>
<dbReference type="Gene3D" id="3.20.20.10">
    <property type="entry name" value="Alanine racemase"/>
    <property type="match status" value="1"/>
</dbReference>
<evidence type="ECO:0000256" key="2">
    <source>
        <dbReference type="ARBA" id="ARBA00022898"/>
    </source>
</evidence>
<sequence length="364" mass="40614">MSGKTASKALRAAISNGILGSPSLVYEPGRPKHAALFYDLDEFEAGLDRAKEAFGEDFLHAIAIKANPVSAMMKIVLDKGHGIECASISEVLHGLDVGFPPEKIVYDSPVKTLPELTFSLEKGIHINVDNYQELEIITEIIKDLGHSKSTVGIRLNPLIGVGDIQALSVCTPDSKFGVQLTESSREELISWYMDRPWLTGVHIHAGSQSFDCHDLTCAVKYVVEFALEVNRRVGKAQVNVVDIGGGLAVNREDDTIRPSFQDYAQDLKKTVPELFPSHGVFKKVITEFGQAFFAKAGWLASRVEYTKVVSDDLRILLIHLGADIMMRTCYCPKIQKYQRRVQVFDREGRPKKERYCYTLLFISY</sequence>
<dbReference type="PANTHER" id="PTHR43727">
    <property type="entry name" value="DIAMINOPIMELATE DECARBOXYLASE"/>
    <property type="match status" value="1"/>
</dbReference>
<dbReference type="AlphaFoldDB" id="A0A9W9YNY3"/>
<dbReference type="PANTHER" id="PTHR43727:SF3">
    <property type="entry name" value="GROUP IV DECARBOXYLASE"/>
    <property type="match status" value="1"/>
</dbReference>
<evidence type="ECO:0000256" key="1">
    <source>
        <dbReference type="ARBA" id="ARBA00001933"/>
    </source>
</evidence>
<evidence type="ECO:0000259" key="3">
    <source>
        <dbReference type="Pfam" id="PF02784"/>
    </source>
</evidence>
<dbReference type="InterPro" id="IPR000183">
    <property type="entry name" value="Orn/DAP/Arg_de-COase"/>
</dbReference>
<name>A0A9W9YNY3_9CNID</name>
<keyword evidence="2" id="KW-0663">Pyridoxal phosphate</keyword>
<dbReference type="InterPro" id="IPR009006">
    <property type="entry name" value="Ala_racemase/Decarboxylase_C"/>
</dbReference>
<dbReference type="OrthoDB" id="5034579at2759"/>
<dbReference type="Proteomes" id="UP001163046">
    <property type="component" value="Unassembled WGS sequence"/>
</dbReference>
<dbReference type="SUPFAM" id="SSF51419">
    <property type="entry name" value="PLP-binding barrel"/>
    <property type="match status" value="1"/>
</dbReference>
<proteinExistence type="predicted"/>
<evidence type="ECO:0000313" key="5">
    <source>
        <dbReference type="Proteomes" id="UP001163046"/>
    </source>
</evidence>
<dbReference type="InterPro" id="IPR022644">
    <property type="entry name" value="De-COase2_N"/>
</dbReference>
<dbReference type="PRINTS" id="PR01182">
    <property type="entry name" value="ORNDCRBXLASE"/>
</dbReference>
<evidence type="ECO:0000313" key="4">
    <source>
        <dbReference type="EMBL" id="KAJ7356027.1"/>
    </source>
</evidence>
<accession>A0A9W9YNY3</accession>
<reference evidence="4" key="1">
    <citation type="submission" date="2023-01" db="EMBL/GenBank/DDBJ databases">
        <title>Genome assembly of the deep-sea coral Lophelia pertusa.</title>
        <authorList>
            <person name="Herrera S."/>
            <person name="Cordes E."/>
        </authorList>
    </citation>
    <scope>NUCLEOTIDE SEQUENCE</scope>
    <source>
        <strain evidence="4">USNM1676648</strain>
        <tissue evidence="4">Polyp</tissue>
    </source>
</reference>